<sequence>MVASSGIPVVPELPSSDSSTSTGSSTSDESSMDNSHSSPDYELSHEIALKWRAPMHASQLRPVPASTLFFARDTLQRLPSKGERFDDIINANGVPFAFKPAALKAMAILLASQRFSVVLRRPWGFGLPTFVSMVSAMLDIDFHPRKDPFLSLSQWMGASPPIDHVLHANYVLQLDFATLRGKELRDTLLAYVYSAVIDFIEHYELLPQDFPPLERWPSDEPAALIWGLVGFLKGHLGLHQQPQHRLCLIVGNFDAPLTAFRDGPKILNPFLRSLQQANWVGKISGLLLWSCIDDNGSVGACRYRKSGSMPLGKPPRGVAAVASLPDAIDFTHHPALQSAVGFTEKEVNELDAVTRHLAPKDSDADPLPLLQVLKNERLIPYFFSCPWTRKENPLADLEPALDEVPVYSTGDVLEILSERYLLAPKF</sequence>
<organism evidence="2 3">
    <name type="scientific">Mycena chlorophos</name>
    <name type="common">Agaric fungus</name>
    <name type="synonym">Agaricus chlorophos</name>
    <dbReference type="NCBI Taxonomy" id="658473"/>
    <lineage>
        <taxon>Eukaryota</taxon>
        <taxon>Fungi</taxon>
        <taxon>Dikarya</taxon>
        <taxon>Basidiomycota</taxon>
        <taxon>Agaricomycotina</taxon>
        <taxon>Agaricomycetes</taxon>
        <taxon>Agaricomycetidae</taxon>
        <taxon>Agaricales</taxon>
        <taxon>Marasmiineae</taxon>
        <taxon>Mycenaceae</taxon>
        <taxon>Mycena</taxon>
    </lineage>
</organism>
<reference evidence="2" key="1">
    <citation type="submission" date="2014-09" db="EMBL/GenBank/DDBJ databases">
        <title>Genome sequence of the luminous mushroom Mycena chlorophos for searching fungal bioluminescence genes.</title>
        <authorList>
            <person name="Tanaka Y."/>
            <person name="Kasuga D."/>
            <person name="Oba Y."/>
            <person name="Hase S."/>
            <person name="Sato K."/>
            <person name="Oba Y."/>
            <person name="Sakakibara Y."/>
        </authorList>
    </citation>
    <scope>NUCLEOTIDE SEQUENCE</scope>
</reference>
<evidence type="ECO:0000313" key="2">
    <source>
        <dbReference type="EMBL" id="GAT51375.1"/>
    </source>
</evidence>
<dbReference type="Proteomes" id="UP000815677">
    <property type="component" value="Unassembled WGS sequence"/>
</dbReference>
<feature type="compositionally biased region" description="Low complexity" evidence="1">
    <location>
        <begin position="15"/>
        <end position="38"/>
    </location>
</feature>
<name>A0ABQ0LK14_MYCCL</name>
<feature type="region of interest" description="Disordered" evidence="1">
    <location>
        <begin position="1"/>
        <end position="40"/>
    </location>
</feature>
<evidence type="ECO:0000256" key="1">
    <source>
        <dbReference type="SAM" id="MobiDB-lite"/>
    </source>
</evidence>
<keyword evidence="3" id="KW-1185">Reference proteome</keyword>
<protein>
    <submittedName>
        <fullName evidence="2">Uncharacterized protein</fullName>
    </submittedName>
</protein>
<proteinExistence type="predicted"/>
<dbReference type="EMBL" id="DF847196">
    <property type="protein sequence ID" value="GAT51375.1"/>
    <property type="molecule type" value="Genomic_DNA"/>
</dbReference>
<accession>A0ABQ0LK14</accession>
<evidence type="ECO:0000313" key="3">
    <source>
        <dbReference type="Proteomes" id="UP000815677"/>
    </source>
</evidence>
<gene>
    <name evidence="2" type="ORF">MCHLO_08522</name>
</gene>